<geneLocation type="plasmid" evidence="4 5">
    <name>pRgalR602c</name>
</geneLocation>
<dbReference type="InterPro" id="IPR013325">
    <property type="entry name" value="RNA_pol_sigma_r2"/>
</dbReference>
<evidence type="ECO:0000256" key="1">
    <source>
        <dbReference type="ARBA" id="ARBA00011344"/>
    </source>
</evidence>
<dbReference type="NCBIfam" id="TIGR02937">
    <property type="entry name" value="sigma70-ECF"/>
    <property type="match status" value="1"/>
</dbReference>
<proteinExistence type="predicted"/>
<dbReference type="GO" id="GO:0016987">
    <property type="term" value="F:sigma factor activity"/>
    <property type="evidence" value="ECO:0007669"/>
    <property type="project" value="InterPro"/>
</dbReference>
<name>A0A0B4XF26_9HYPH</name>
<dbReference type="InterPro" id="IPR014284">
    <property type="entry name" value="RNA_pol_sigma-70_dom"/>
</dbReference>
<reference evidence="4 5" key="1">
    <citation type="submission" date="2013-11" db="EMBL/GenBank/DDBJ databases">
        <title>Complete genome sequence of Rhizobium gallicum bv. gallicum R602.</title>
        <authorList>
            <person name="Bustos P."/>
            <person name="Santamaria R.I."/>
            <person name="Lozano L."/>
            <person name="Acosta J.L."/>
            <person name="Ormeno-Orrillo E."/>
            <person name="Rogel M.A."/>
            <person name="Romero D."/>
            <person name="Cevallos M.A."/>
            <person name="Martinez-Romero E."/>
            <person name="Gonzalez V."/>
        </authorList>
    </citation>
    <scope>NUCLEOTIDE SEQUENCE [LARGE SCALE GENOMIC DNA]</scope>
    <source>
        <strain evidence="4 5">R602</strain>
        <plasmid evidence="4 5">pRgalR602c</plasmid>
    </source>
</reference>
<dbReference type="InterPro" id="IPR052704">
    <property type="entry name" value="ECF_Sigma-70_Domain"/>
</dbReference>
<dbReference type="RefSeq" id="WP_040115363.1">
    <property type="nucleotide sequence ID" value="NZ_CP006880.1"/>
</dbReference>
<dbReference type="SUPFAM" id="SSF88659">
    <property type="entry name" value="Sigma3 and sigma4 domains of RNA polymerase sigma factors"/>
    <property type="match status" value="1"/>
</dbReference>
<dbReference type="Gene3D" id="3.10.450.50">
    <property type="match status" value="1"/>
</dbReference>
<keyword evidence="4" id="KW-0614">Plasmid</keyword>
<comment type="subunit">
    <text evidence="1">Interacts transiently with the RNA polymerase catalytic core formed by RpoA, RpoB, RpoC and RpoZ (2 alpha, 1 beta, 1 beta' and 1 omega subunit) to form the RNA polymerase holoenzyme that can initiate transcription.</text>
</comment>
<gene>
    <name evidence="4" type="ORF">RGR602_PC01036</name>
</gene>
<accession>A0A0B4XF26</accession>
<evidence type="ECO:0000259" key="2">
    <source>
        <dbReference type="Pfam" id="PF04542"/>
    </source>
</evidence>
<keyword evidence="5" id="KW-1185">Reference proteome</keyword>
<dbReference type="Proteomes" id="UP000031368">
    <property type="component" value="Plasmid pRgalR602c"/>
</dbReference>
<sequence length="291" mass="32007">MDEKKFLADEFEANRAHLKTVAYRMLGSRAEAEDAVQEAWLRLGRSNTSEVGNLGGWLTTVVARICLDMLRSRKSRREEQLDPPVHEKIADTAKSADPEREIVLADSVGVALLVVLEQLAPAERVAFVLHDMFDLPFDEIAPVIGRTPEATRQLASRARRRVQGTTEAPEAGIEHKKEVVRAFLAASRDGNFQALLAVLHPDVVFAPDATAARFGHAGALHGAQAVATTFNGRARGALPAFVDGGFGFIVRIQDQLRIVVKIGFDGEKIATIEAIADPDHIERIEYRLFDR</sequence>
<feature type="domain" description="RNA polymerase sigma-70 region 2" evidence="2">
    <location>
        <begin position="11"/>
        <end position="75"/>
    </location>
</feature>
<dbReference type="GO" id="GO:0003677">
    <property type="term" value="F:DNA binding"/>
    <property type="evidence" value="ECO:0007669"/>
    <property type="project" value="InterPro"/>
</dbReference>
<protein>
    <submittedName>
        <fullName evidence="4">RNA polymerase sigma factor protein</fullName>
    </submittedName>
</protein>
<dbReference type="Pfam" id="PF08281">
    <property type="entry name" value="Sigma70_r4_2"/>
    <property type="match status" value="1"/>
</dbReference>
<dbReference type="InterPro" id="IPR036388">
    <property type="entry name" value="WH-like_DNA-bd_sf"/>
</dbReference>
<dbReference type="SUPFAM" id="SSF54427">
    <property type="entry name" value="NTF2-like"/>
    <property type="match status" value="1"/>
</dbReference>
<dbReference type="HOGENOM" id="CLU_047691_22_1_5"/>
<evidence type="ECO:0000313" key="4">
    <source>
        <dbReference type="EMBL" id="AJD45067.1"/>
    </source>
</evidence>
<dbReference type="Gene3D" id="1.10.1740.10">
    <property type="match status" value="1"/>
</dbReference>
<dbReference type="GO" id="GO:0006352">
    <property type="term" value="P:DNA-templated transcription initiation"/>
    <property type="evidence" value="ECO:0007669"/>
    <property type="project" value="InterPro"/>
</dbReference>
<dbReference type="InterPro" id="IPR013249">
    <property type="entry name" value="RNA_pol_sigma70_r4_t2"/>
</dbReference>
<dbReference type="EMBL" id="CP006880">
    <property type="protein sequence ID" value="AJD45067.1"/>
    <property type="molecule type" value="Genomic_DNA"/>
</dbReference>
<evidence type="ECO:0000313" key="5">
    <source>
        <dbReference type="Proteomes" id="UP000031368"/>
    </source>
</evidence>
<dbReference type="PANTHER" id="PTHR30173">
    <property type="entry name" value="SIGMA 19 FACTOR"/>
    <property type="match status" value="1"/>
</dbReference>
<dbReference type="InterPro" id="IPR013324">
    <property type="entry name" value="RNA_pol_sigma_r3/r4-like"/>
</dbReference>
<organism evidence="4 5">
    <name type="scientific">Rhizobium gallicum bv. gallicum R602sp</name>
    <dbReference type="NCBI Taxonomy" id="1041138"/>
    <lineage>
        <taxon>Bacteria</taxon>
        <taxon>Pseudomonadati</taxon>
        <taxon>Pseudomonadota</taxon>
        <taxon>Alphaproteobacteria</taxon>
        <taxon>Hyphomicrobiales</taxon>
        <taxon>Rhizobiaceae</taxon>
        <taxon>Rhizobium/Agrobacterium group</taxon>
        <taxon>Rhizobium</taxon>
    </lineage>
</organism>
<dbReference type="AlphaFoldDB" id="A0A0B4XF26"/>
<dbReference type="SUPFAM" id="SSF88946">
    <property type="entry name" value="Sigma2 domain of RNA polymerase sigma factors"/>
    <property type="match status" value="1"/>
</dbReference>
<dbReference type="Pfam" id="PF04542">
    <property type="entry name" value="Sigma70_r2"/>
    <property type="match status" value="1"/>
</dbReference>
<dbReference type="KEGG" id="rga:RGR602_PC01036"/>
<dbReference type="InterPro" id="IPR007627">
    <property type="entry name" value="RNA_pol_sigma70_r2"/>
</dbReference>
<evidence type="ECO:0000259" key="3">
    <source>
        <dbReference type="Pfam" id="PF08281"/>
    </source>
</evidence>
<feature type="domain" description="RNA polymerase sigma factor 70 region 4 type 2" evidence="3">
    <location>
        <begin position="111"/>
        <end position="161"/>
    </location>
</feature>
<dbReference type="PANTHER" id="PTHR30173:SF43">
    <property type="entry name" value="ECF RNA POLYMERASE SIGMA FACTOR SIGI-RELATED"/>
    <property type="match status" value="1"/>
</dbReference>
<dbReference type="InterPro" id="IPR032710">
    <property type="entry name" value="NTF2-like_dom_sf"/>
</dbReference>
<dbReference type="Gene3D" id="1.10.10.10">
    <property type="entry name" value="Winged helix-like DNA-binding domain superfamily/Winged helix DNA-binding domain"/>
    <property type="match status" value="1"/>
</dbReference>